<accession>A0A917H0J3</accession>
<keyword evidence="1" id="KW-0175">Coiled coil</keyword>
<dbReference type="Proteomes" id="UP000638848">
    <property type="component" value="Unassembled WGS sequence"/>
</dbReference>
<evidence type="ECO:0000256" key="1">
    <source>
        <dbReference type="SAM" id="Coils"/>
    </source>
</evidence>
<evidence type="ECO:0000313" key="2">
    <source>
        <dbReference type="EMBL" id="GGG64032.1"/>
    </source>
</evidence>
<comment type="caution">
    <text evidence="2">The sequence shown here is derived from an EMBL/GenBank/DDBJ whole genome shotgun (WGS) entry which is preliminary data.</text>
</comment>
<dbReference type="EMBL" id="BMEQ01000018">
    <property type="protein sequence ID" value="GGG64032.1"/>
    <property type="molecule type" value="Genomic_DNA"/>
</dbReference>
<dbReference type="AlphaFoldDB" id="A0A917H0J3"/>
<name>A0A917H0J3_9MICC</name>
<protein>
    <submittedName>
        <fullName evidence="2">Uncharacterized protein</fullName>
    </submittedName>
</protein>
<sequence length="136" mass="15822">MITMTEHDAETQPGTDDQDVAAVLAAQAAELAALHQELIKSYEKELAFFANLEKRDRQARAHDNARLKKIWWLETELRTRRDETVRLQQEADSLKEETGRLQSELSRTRAALRNLQNSAMGRVQRSYWKMRQGARR</sequence>
<proteinExistence type="predicted"/>
<keyword evidence="3" id="KW-1185">Reference proteome</keyword>
<evidence type="ECO:0000313" key="3">
    <source>
        <dbReference type="Proteomes" id="UP000638848"/>
    </source>
</evidence>
<reference evidence="2" key="1">
    <citation type="journal article" date="2014" name="Int. J. Syst. Evol. Microbiol.">
        <title>Complete genome sequence of Corynebacterium casei LMG S-19264T (=DSM 44701T), isolated from a smear-ripened cheese.</title>
        <authorList>
            <consortium name="US DOE Joint Genome Institute (JGI-PGF)"/>
            <person name="Walter F."/>
            <person name="Albersmeier A."/>
            <person name="Kalinowski J."/>
            <person name="Ruckert C."/>
        </authorList>
    </citation>
    <scope>NUCLEOTIDE SEQUENCE</scope>
    <source>
        <strain evidence="2">CGMCC 1.12187</strain>
    </source>
</reference>
<feature type="coiled-coil region" evidence="1">
    <location>
        <begin position="77"/>
        <end position="104"/>
    </location>
</feature>
<reference evidence="2" key="2">
    <citation type="submission" date="2020-09" db="EMBL/GenBank/DDBJ databases">
        <authorList>
            <person name="Sun Q."/>
            <person name="Zhou Y."/>
        </authorList>
    </citation>
    <scope>NUCLEOTIDE SEQUENCE</scope>
    <source>
        <strain evidence="2">CGMCC 1.12187</strain>
    </source>
</reference>
<organism evidence="2 3">
    <name type="scientific">Kocuria dechangensis</name>
    <dbReference type="NCBI Taxonomy" id="1176249"/>
    <lineage>
        <taxon>Bacteria</taxon>
        <taxon>Bacillati</taxon>
        <taxon>Actinomycetota</taxon>
        <taxon>Actinomycetes</taxon>
        <taxon>Micrococcales</taxon>
        <taxon>Micrococcaceae</taxon>
        <taxon>Kocuria</taxon>
    </lineage>
</organism>
<gene>
    <name evidence="2" type="ORF">GCM10011374_29460</name>
</gene>